<organism evidence="1 2">
    <name type="scientific">Dendrolimus kikuchii</name>
    <dbReference type="NCBI Taxonomy" id="765133"/>
    <lineage>
        <taxon>Eukaryota</taxon>
        <taxon>Metazoa</taxon>
        <taxon>Ecdysozoa</taxon>
        <taxon>Arthropoda</taxon>
        <taxon>Hexapoda</taxon>
        <taxon>Insecta</taxon>
        <taxon>Pterygota</taxon>
        <taxon>Neoptera</taxon>
        <taxon>Endopterygota</taxon>
        <taxon>Lepidoptera</taxon>
        <taxon>Glossata</taxon>
        <taxon>Ditrysia</taxon>
        <taxon>Bombycoidea</taxon>
        <taxon>Lasiocampidae</taxon>
        <taxon>Dendrolimus</taxon>
    </lineage>
</organism>
<protein>
    <submittedName>
        <fullName evidence="1">Uncharacterized protein</fullName>
    </submittedName>
</protein>
<accession>A0ACC1D5F7</accession>
<evidence type="ECO:0000313" key="1">
    <source>
        <dbReference type="EMBL" id="KAJ0179176.1"/>
    </source>
</evidence>
<comment type="caution">
    <text evidence="1">The sequence shown here is derived from an EMBL/GenBank/DDBJ whole genome shotgun (WGS) entry which is preliminary data.</text>
</comment>
<dbReference type="EMBL" id="CM034394">
    <property type="protein sequence ID" value="KAJ0179176.1"/>
    <property type="molecule type" value="Genomic_DNA"/>
</dbReference>
<gene>
    <name evidence="1" type="ORF">K1T71_004888</name>
</gene>
<evidence type="ECO:0000313" key="2">
    <source>
        <dbReference type="Proteomes" id="UP000824533"/>
    </source>
</evidence>
<name>A0ACC1D5F7_9NEOP</name>
<reference evidence="1 2" key="1">
    <citation type="journal article" date="2021" name="Front. Genet.">
        <title>Chromosome-Level Genome Assembly Reveals Significant Gene Expansion in the Toll and IMD Signaling Pathways of Dendrolimus kikuchii.</title>
        <authorList>
            <person name="Zhou J."/>
            <person name="Wu P."/>
            <person name="Xiong Z."/>
            <person name="Liu N."/>
            <person name="Zhao N."/>
            <person name="Ji M."/>
            <person name="Qiu Y."/>
            <person name="Yang B."/>
        </authorList>
    </citation>
    <scope>NUCLEOTIDE SEQUENCE [LARGE SCALE GENOMIC DNA]</scope>
    <source>
        <strain evidence="1">Ann1</strain>
    </source>
</reference>
<sequence>MYRANFTTDIRYIAGKDNVIADSLSRIHEIKLPLDYQSLARDQEADEELQTLLKEGSSLKLEKRRMASTDCEVFCDVSASPRPFITRPFRKQIFDTLHNLSHPGVKATVRLLSQRYVWPGIRKDCRQWAKHCQECQRSKVTRHTAAPLAAFKTPSGRFQHIHCDIIGPLPISSGNKYCLTIVDRVTRWPEALPLQDITAETCAAALTAGWIARFGCPERITTDRGRQFESQTFKELAALIGAAHHPTTSYHPAANGLVERLHRQLKAAIVCHTDSNWTEVLPWVLLGIRSAWKDDLQASTAELVYGEPLRLPGQFLTMGPDEPVDTNSIVSRLRSHMRKLTPQPTSWDTSLHKPFYVPKDLNTATHVFLRQGPVKRPLQPPYQGPYKVVRHDVKTFDIDVNGKTQRVTIDRLKPAYMAKEDTGNLEDKPAEHPATEHESPVKKTRSGRTIPDCSTHVLLRSWYHSTPCSFNRAIALYCTDAICPPNFLESAYDSFLYFLYESTNVIDIKINSDHSMLSNSIVLFYFCTIINNYICQNLQNPIKRGARRSIQPTLVVLFLLICLVFSVPSHIERLKAISEECLRISVVHFVERQVEPYSEAPCTRMQTSFQNWRPKLLQCYSEVCQTQTKLNRCDVKAVTIAYGHLQHPRCYKCDAALLRITGTRSLMPKHNIRLLWRHTLDQGWSPSSRANALPPGCGLFCRLLRQAARPQGFNILYCTKMLHKIKNINIHVQVQSAVLSPMTISSRKPLDGTVLLSEQRCSLSRNKLWRYANRWYLLDCMTTTPGLEYATITALCCVLALVTRFQSPLREQQRICSTFGTTTTNSAPMSFISILPLSVCKFSIISTTSIPINITLNYLSLVTNNVLPERASTTCTSHQRQIGNEQSIFFCTGSS</sequence>
<dbReference type="Proteomes" id="UP000824533">
    <property type="component" value="Linkage Group LG08"/>
</dbReference>
<keyword evidence="2" id="KW-1185">Reference proteome</keyword>
<proteinExistence type="predicted"/>